<evidence type="ECO:0000313" key="3">
    <source>
        <dbReference type="Proteomes" id="UP000327493"/>
    </source>
</evidence>
<name>A0A5J5D7D9_9PERO</name>
<dbReference type="InterPro" id="IPR033369">
    <property type="entry name" value="C19orf12"/>
</dbReference>
<organism evidence="2 3">
    <name type="scientific">Etheostoma spectabile</name>
    <name type="common">orangethroat darter</name>
    <dbReference type="NCBI Taxonomy" id="54343"/>
    <lineage>
        <taxon>Eukaryota</taxon>
        <taxon>Metazoa</taxon>
        <taxon>Chordata</taxon>
        <taxon>Craniata</taxon>
        <taxon>Vertebrata</taxon>
        <taxon>Euteleostomi</taxon>
        <taxon>Actinopterygii</taxon>
        <taxon>Neopterygii</taxon>
        <taxon>Teleostei</taxon>
        <taxon>Neoteleostei</taxon>
        <taxon>Acanthomorphata</taxon>
        <taxon>Eupercaria</taxon>
        <taxon>Perciformes</taxon>
        <taxon>Percoidei</taxon>
        <taxon>Percidae</taxon>
        <taxon>Etheostomatinae</taxon>
        <taxon>Etheostoma</taxon>
    </lineage>
</organism>
<dbReference type="PANTHER" id="PTHR31493">
    <property type="entry name" value="NAZO FAMILY MEMBER"/>
    <property type="match status" value="1"/>
</dbReference>
<gene>
    <name evidence="2" type="ORF">FQN60_014562</name>
</gene>
<dbReference type="Pfam" id="PF20721">
    <property type="entry name" value="C19orf12"/>
    <property type="match status" value="1"/>
</dbReference>
<accession>A0A5J5D7D9</accession>
<dbReference type="PANTHER" id="PTHR31493:SF1">
    <property type="entry name" value="PROTEIN C19ORF12"/>
    <property type="match status" value="1"/>
</dbReference>
<protein>
    <submittedName>
        <fullName evidence="2">Uncharacterized protein</fullName>
    </submittedName>
</protein>
<evidence type="ECO:0000256" key="1">
    <source>
        <dbReference type="ARBA" id="ARBA00029457"/>
    </source>
</evidence>
<comment type="caution">
    <text evidence="2">The sequence shown here is derived from an EMBL/GenBank/DDBJ whole genome shotgun (WGS) entry which is preliminary data.</text>
</comment>
<comment type="similarity">
    <text evidence="1">Belongs to the C19orf12 family.</text>
</comment>
<reference evidence="2 3" key="1">
    <citation type="submission" date="2019-08" db="EMBL/GenBank/DDBJ databases">
        <title>A chromosome-level genome assembly, high-density linkage maps, and genome scans reveal the genomic architecture of hybrid incompatibilities underlying speciation via character displacement in darters (Percidae: Etheostominae).</title>
        <authorList>
            <person name="Moran R.L."/>
            <person name="Catchen J.M."/>
            <person name="Fuller R.C."/>
        </authorList>
    </citation>
    <scope>NUCLEOTIDE SEQUENCE [LARGE SCALE GENOMIC DNA]</scope>
    <source>
        <strain evidence="2">EspeVRDwgs_2016</strain>
        <tissue evidence="2">Muscle</tissue>
    </source>
</reference>
<dbReference type="EMBL" id="VOFY01000008">
    <property type="protein sequence ID" value="KAA8590628.1"/>
    <property type="molecule type" value="Genomic_DNA"/>
</dbReference>
<evidence type="ECO:0000313" key="2">
    <source>
        <dbReference type="EMBL" id="KAA8590628.1"/>
    </source>
</evidence>
<dbReference type="AlphaFoldDB" id="A0A5J5D7D9"/>
<proteinExistence type="inferred from homology"/>
<sequence>MPSLVSLCVASSWLKLRPITRRSSKSAALLSLVSLHTLFSRLRDFRMDFLGTGSPFFTSTNNLTETAILKFMLHVCRTQQQRALVSMVIGSPSSQCINWKALGEPVVAKQRCDLVCVYQLPGYEGQRAKGHLFVAQGMKKEQNGVTEEVCTGMSHRIDDVMKLCSELSANQQIQTTVKGSGKGAAAAGGLAFAGGLVGGPLGIAVGGAVGGLLGCWLTSGQFKPLPQIIMELSPQQQQKLYDDLMVILGDVQWTDLAQLTALVMGNATLKQHLTAALLGYISKELQAEVHYVD</sequence>
<dbReference type="Proteomes" id="UP000327493">
    <property type="component" value="Chromosome 8"/>
</dbReference>
<keyword evidence="3" id="KW-1185">Reference proteome</keyword>